<reference evidence="10" key="2">
    <citation type="journal article" date="2021" name="PeerJ">
        <title>Extensive microbial diversity within the chicken gut microbiome revealed by metagenomics and culture.</title>
        <authorList>
            <person name="Gilroy R."/>
            <person name="Ravi A."/>
            <person name="Getino M."/>
            <person name="Pursley I."/>
            <person name="Horton D.L."/>
            <person name="Alikhan N.F."/>
            <person name="Baker D."/>
            <person name="Gharbi K."/>
            <person name="Hall N."/>
            <person name="Watson M."/>
            <person name="Adriaenssens E.M."/>
            <person name="Foster-Nyarko E."/>
            <person name="Jarju S."/>
            <person name="Secka A."/>
            <person name="Antonio M."/>
            <person name="Oren A."/>
            <person name="Chaudhuri R.R."/>
            <person name="La Ragione R."/>
            <person name="Hildebrand F."/>
            <person name="Pallen M.J."/>
        </authorList>
    </citation>
    <scope>NUCLEOTIDE SEQUENCE</scope>
    <source>
        <strain evidence="10">6919</strain>
    </source>
</reference>
<comment type="similarity">
    <text evidence="1">Belongs to the acyl-ACP thioesterase family.</text>
</comment>
<keyword evidence="6" id="KW-0443">Lipid metabolism</keyword>
<keyword evidence="4" id="KW-0276">Fatty acid metabolism</keyword>
<dbReference type="CDD" id="cd00586">
    <property type="entry name" value="4HBT"/>
    <property type="match status" value="1"/>
</dbReference>
<dbReference type="Proteomes" id="UP000823598">
    <property type="component" value="Unassembled WGS sequence"/>
</dbReference>
<sequence length="254" mass="29790">METVKENKIFSRQFYLLPGECNSEQEMPLWLLVNRIIEVATLHADSLGIGYKRLSRDNQAWVLSRLAIEMERYPKVGENYTLSTWIESFNRHFSERNIEILDENDHPIGYARTIWSVIDTTSRTSCDISALCSMADNVAEKECPIEHQSKIKNVDRQQESRYTFRYSDIDFNRHVNTVRYICAILNMFPLQFYDAYSIHRFEITFIKETYIDTEVIICIDDSNPTDCKAEISDGDTPLCRARIVFSPRNKDNRQ</sequence>
<accession>A0A9D9NKH3</accession>
<dbReference type="Gene3D" id="3.10.129.10">
    <property type="entry name" value="Hotdog Thioesterase"/>
    <property type="match status" value="2"/>
</dbReference>
<dbReference type="PANTHER" id="PTHR31727">
    <property type="entry name" value="OLEOYL-ACYL CARRIER PROTEIN THIOESTERASE 1, CHLOROPLASTIC"/>
    <property type="match status" value="1"/>
</dbReference>
<protein>
    <submittedName>
        <fullName evidence="10">Acyl-[acyl-carrier-protein] thioesterase</fullName>
    </submittedName>
</protein>
<keyword evidence="3" id="KW-0378">Hydrolase</keyword>
<dbReference type="InterPro" id="IPR002864">
    <property type="entry name" value="Acyl-ACP_thioesterase_NHD"/>
</dbReference>
<dbReference type="EMBL" id="JADIMC010000085">
    <property type="protein sequence ID" value="MBO8476821.1"/>
    <property type="molecule type" value="Genomic_DNA"/>
</dbReference>
<feature type="domain" description="Acyl-ACP thioesterase-like C-terminal" evidence="9">
    <location>
        <begin position="152"/>
        <end position="223"/>
    </location>
</feature>
<keyword evidence="5" id="KW-0809">Transit peptide</keyword>
<evidence type="ECO:0000313" key="10">
    <source>
        <dbReference type="EMBL" id="MBO8476821.1"/>
    </source>
</evidence>
<dbReference type="InterPro" id="IPR029069">
    <property type="entry name" value="HotDog_dom_sf"/>
</dbReference>
<gene>
    <name evidence="10" type="ORF">IAB88_07490</name>
</gene>
<comment type="caution">
    <text evidence="10">The sequence shown here is derived from an EMBL/GenBank/DDBJ whole genome shotgun (WGS) entry which is preliminary data.</text>
</comment>
<dbReference type="GO" id="GO:0016297">
    <property type="term" value="F:fatty acyl-[ACP] hydrolase activity"/>
    <property type="evidence" value="ECO:0007669"/>
    <property type="project" value="InterPro"/>
</dbReference>
<evidence type="ECO:0000256" key="7">
    <source>
        <dbReference type="ARBA" id="ARBA00023160"/>
    </source>
</evidence>
<dbReference type="InterPro" id="IPR045023">
    <property type="entry name" value="FATA/B"/>
</dbReference>
<evidence type="ECO:0000259" key="9">
    <source>
        <dbReference type="Pfam" id="PF20791"/>
    </source>
</evidence>
<dbReference type="Pfam" id="PF20791">
    <property type="entry name" value="Acyl-ACP_TE_C"/>
    <property type="match status" value="1"/>
</dbReference>
<dbReference type="PANTHER" id="PTHR31727:SF6">
    <property type="entry name" value="OLEOYL-ACYL CARRIER PROTEIN THIOESTERASE 1, CHLOROPLASTIC"/>
    <property type="match status" value="1"/>
</dbReference>
<evidence type="ECO:0000256" key="6">
    <source>
        <dbReference type="ARBA" id="ARBA00023098"/>
    </source>
</evidence>
<dbReference type="Pfam" id="PF01643">
    <property type="entry name" value="Acyl-ACP_TE"/>
    <property type="match status" value="1"/>
</dbReference>
<evidence type="ECO:0000259" key="8">
    <source>
        <dbReference type="Pfam" id="PF01643"/>
    </source>
</evidence>
<reference evidence="10" key="1">
    <citation type="submission" date="2020-10" db="EMBL/GenBank/DDBJ databases">
        <authorList>
            <person name="Gilroy R."/>
        </authorList>
    </citation>
    <scope>NUCLEOTIDE SEQUENCE</scope>
    <source>
        <strain evidence="10">6919</strain>
    </source>
</reference>
<keyword evidence="2" id="KW-0444">Lipid biosynthesis</keyword>
<feature type="domain" description="Acyl-ACP thioesterase N-terminal hotdog" evidence="8">
    <location>
        <begin position="8"/>
        <end position="128"/>
    </location>
</feature>
<dbReference type="GO" id="GO:0000036">
    <property type="term" value="F:acyl carrier activity"/>
    <property type="evidence" value="ECO:0007669"/>
    <property type="project" value="TreeGrafter"/>
</dbReference>
<organism evidence="10 11">
    <name type="scientific">Candidatus Limisoma faecipullorum</name>
    <dbReference type="NCBI Taxonomy" id="2840854"/>
    <lineage>
        <taxon>Bacteria</taxon>
        <taxon>Pseudomonadati</taxon>
        <taxon>Bacteroidota</taxon>
        <taxon>Bacteroidia</taxon>
        <taxon>Bacteroidales</taxon>
        <taxon>Candidatus Limisoma</taxon>
    </lineage>
</organism>
<name>A0A9D9NKH3_9BACT</name>
<evidence type="ECO:0000256" key="3">
    <source>
        <dbReference type="ARBA" id="ARBA00022801"/>
    </source>
</evidence>
<evidence type="ECO:0000256" key="2">
    <source>
        <dbReference type="ARBA" id="ARBA00022516"/>
    </source>
</evidence>
<evidence type="ECO:0000256" key="4">
    <source>
        <dbReference type="ARBA" id="ARBA00022832"/>
    </source>
</evidence>
<dbReference type="InterPro" id="IPR049427">
    <property type="entry name" value="Acyl-ACP_TE_C"/>
</dbReference>
<evidence type="ECO:0000256" key="5">
    <source>
        <dbReference type="ARBA" id="ARBA00022946"/>
    </source>
</evidence>
<dbReference type="SUPFAM" id="SSF54637">
    <property type="entry name" value="Thioesterase/thiol ester dehydrase-isomerase"/>
    <property type="match status" value="2"/>
</dbReference>
<evidence type="ECO:0000256" key="1">
    <source>
        <dbReference type="ARBA" id="ARBA00006500"/>
    </source>
</evidence>
<evidence type="ECO:0000313" key="11">
    <source>
        <dbReference type="Proteomes" id="UP000823598"/>
    </source>
</evidence>
<proteinExistence type="inferred from homology"/>
<keyword evidence="7" id="KW-0275">Fatty acid biosynthesis</keyword>
<dbReference type="AlphaFoldDB" id="A0A9D9NKH3"/>